<name>A0A5B8VNU3_9BACT</name>
<protein>
    <submittedName>
        <fullName evidence="1">Uncharacterized protein</fullName>
    </submittedName>
</protein>
<dbReference type="Proteomes" id="UP000321291">
    <property type="component" value="Chromosome"/>
</dbReference>
<evidence type="ECO:0000313" key="1">
    <source>
        <dbReference type="EMBL" id="QEC72893.1"/>
    </source>
</evidence>
<keyword evidence="2" id="KW-1185">Reference proteome</keyword>
<evidence type="ECO:0000313" key="2">
    <source>
        <dbReference type="Proteomes" id="UP000321291"/>
    </source>
</evidence>
<organism evidence="1 2">
    <name type="scientific">Arachidicoccus ginsenosidivorans</name>
    <dbReference type="NCBI Taxonomy" id="496057"/>
    <lineage>
        <taxon>Bacteria</taxon>
        <taxon>Pseudomonadati</taxon>
        <taxon>Bacteroidota</taxon>
        <taxon>Chitinophagia</taxon>
        <taxon>Chitinophagales</taxon>
        <taxon>Chitinophagaceae</taxon>
        <taxon>Arachidicoccus</taxon>
    </lineage>
</organism>
<accession>A0A5B8VNU3</accession>
<proteinExistence type="predicted"/>
<gene>
    <name evidence="1" type="ORF">FSB73_15615</name>
</gene>
<dbReference type="RefSeq" id="WP_146784205.1">
    <property type="nucleotide sequence ID" value="NZ_CP042434.1"/>
</dbReference>
<reference evidence="1 2" key="1">
    <citation type="journal article" date="2017" name="Int. J. Syst. Evol. Microbiol.">
        <title>Arachidicoccus ginsenosidivorans sp. nov., with ginsenoside-converting activity isolated from ginseng cultivating soil.</title>
        <authorList>
            <person name="Siddiqi M.Z."/>
            <person name="Aslam Z."/>
            <person name="Im W.T."/>
        </authorList>
    </citation>
    <scope>NUCLEOTIDE SEQUENCE [LARGE SCALE GENOMIC DNA]</scope>
    <source>
        <strain evidence="1 2">Gsoil 809</strain>
    </source>
</reference>
<dbReference type="KEGG" id="agi:FSB73_15615"/>
<dbReference type="AlphaFoldDB" id="A0A5B8VNU3"/>
<sequence length="198" mass="22268">MKNKQSFLTNSLTCLYRLRGSLFLTGAFLFTITPRITASISSEPIPIRFRQSDNISLMDTMQLKQNIAHLSAIIHSSVMRAGMTGTPASTDSLLVYNDRLQKLLKRASGQLQDFMERDFPVWAKSGLKIITAPDKHLRIICWNDALSGTNQEWTALAITQKSNGQLLCQELSDQQYTGIRPSYQQIIPIEKKTGADFI</sequence>
<dbReference type="OrthoDB" id="877719at2"/>
<dbReference type="EMBL" id="CP042434">
    <property type="protein sequence ID" value="QEC72893.1"/>
    <property type="molecule type" value="Genomic_DNA"/>
</dbReference>